<protein>
    <submittedName>
        <fullName evidence="1">Unnamed protein product</fullName>
    </submittedName>
</protein>
<name>A0ACB5UAY9_AMBMO</name>
<sequence>MNSSSSIIYNNYYELIKIDDTLKELTRRNDSVNIVDNLKQIKQNLSQISRLQVLDQSNGRQTNGEESNGGEKQMNTEISTEEKQKLSLMLSQLLHSRKLNDKQMRLIQQLKSALRVDQNESFFLQVNEFS</sequence>
<dbReference type="EMBL" id="BSXS01016152">
    <property type="protein sequence ID" value="GMF07360.1"/>
    <property type="molecule type" value="Genomic_DNA"/>
</dbReference>
<proteinExistence type="predicted"/>
<dbReference type="Proteomes" id="UP001165064">
    <property type="component" value="Unassembled WGS sequence"/>
</dbReference>
<reference evidence="1" key="1">
    <citation type="submission" date="2023-04" db="EMBL/GenBank/DDBJ databases">
        <title>Ambrosiozyma monospora NBRC 10751.</title>
        <authorList>
            <person name="Ichikawa N."/>
            <person name="Sato H."/>
            <person name="Tonouchi N."/>
        </authorList>
    </citation>
    <scope>NUCLEOTIDE SEQUENCE</scope>
    <source>
        <strain evidence="1">NBRC 10751</strain>
    </source>
</reference>
<accession>A0ACB5UAY9</accession>
<gene>
    <name evidence="1" type="ORF">Amon02_001286800</name>
</gene>
<evidence type="ECO:0000313" key="1">
    <source>
        <dbReference type="EMBL" id="GMF07360.1"/>
    </source>
</evidence>
<organism evidence="1 2">
    <name type="scientific">Ambrosiozyma monospora</name>
    <name type="common">Yeast</name>
    <name type="synonym">Endomycopsis monosporus</name>
    <dbReference type="NCBI Taxonomy" id="43982"/>
    <lineage>
        <taxon>Eukaryota</taxon>
        <taxon>Fungi</taxon>
        <taxon>Dikarya</taxon>
        <taxon>Ascomycota</taxon>
        <taxon>Saccharomycotina</taxon>
        <taxon>Pichiomycetes</taxon>
        <taxon>Pichiales</taxon>
        <taxon>Pichiaceae</taxon>
        <taxon>Ambrosiozyma</taxon>
    </lineage>
</organism>
<comment type="caution">
    <text evidence="1">The sequence shown here is derived from an EMBL/GenBank/DDBJ whole genome shotgun (WGS) entry which is preliminary data.</text>
</comment>
<evidence type="ECO:0000313" key="2">
    <source>
        <dbReference type="Proteomes" id="UP001165064"/>
    </source>
</evidence>
<keyword evidence="2" id="KW-1185">Reference proteome</keyword>